<dbReference type="Pfam" id="PF03861">
    <property type="entry name" value="ANTAR"/>
    <property type="match status" value="1"/>
</dbReference>
<evidence type="ECO:0000313" key="6">
    <source>
        <dbReference type="Proteomes" id="UP001183643"/>
    </source>
</evidence>
<dbReference type="GO" id="GO:0003723">
    <property type="term" value="F:RNA binding"/>
    <property type="evidence" value="ECO:0007669"/>
    <property type="project" value="InterPro"/>
</dbReference>
<evidence type="ECO:0000256" key="2">
    <source>
        <dbReference type="ARBA" id="ARBA00023163"/>
    </source>
</evidence>
<dbReference type="Gene3D" id="3.30.450.40">
    <property type="match status" value="1"/>
</dbReference>
<dbReference type="InterPro" id="IPR003018">
    <property type="entry name" value="GAF"/>
</dbReference>
<dbReference type="AlphaFoldDB" id="A0AAE3YQB3"/>
<evidence type="ECO:0000259" key="4">
    <source>
        <dbReference type="Pfam" id="PF13185"/>
    </source>
</evidence>
<dbReference type="Proteomes" id="UP001183643">
    <property type="component" value="Unassembled WGS sequence"/>
</dbReference>
<feature type="domain" description="ANTAR" evidence="3">
    <location>
        <begin position="179"/>
        <end position="221"/>
    </location>
</feature>
<dbReference type="Gene3D" id="1.10.10.10">
    <property type="entry name" value="Winged helix-like DNA-binding domain superfamily/Winged helix DNA-binding domain"/>
    <property type="match status" value="1"/>
</dbReference>
<proteinExistence type="predicted"/>
<dbReference type="EMBL" id="JAVDYB010000001">
    <property type="protein sequence ID" value="MDR7276453.1"/>
    <property type="molecule type" value="Genomic_DNA"/>
</dbReference>
<keyword evidence="2" id="KW-0804">Transcription</keyword>
<reference evidence="5" key="1">
    <citation type="submission" date="2023-07" db="EMBL/GenBank/DDBJ databases">
        <title>Sequencing the genomes of 1000 actinobacteria strains.</title>
        <authorList>
            <person name="Klenk H.-P."/>
        </authorList>
    </citation>
    <scope>NUCLEOTIDE SEQUENCE</scope>
    <source>
        <strain evidence="5">DSM 44707</strain>
    </source>
</reference>
<dbReference type="InterPro" id="IPR005561">
    <property type="entry name" value="ANTAR"/>
</dbReference>
<feature type="domain" description="GAF" evidence="4">
    <location>
        <begin position="61"/>
        <end position="162"/>
    </location>
</feature>
<dbReference type="InterPro" id="IPR029016">
    <property type="entry name" value="GAF-like_dom_sf"/>
</dbReference>
<gene>
    <name evidence="5" type="ORF">J2S41_003231</name>
</gene>
<comment type="caution">
    <text evidence="5">The sequence shown here is derived from an EMBL/GenBank/DDBJ whole genome shotgun (WGS) entry which is preliminary data.</text>
</comment>
<dbReference type="InterPro" id="IPR036388">
    <property type="entry name" value="WH-like_DNA-bd_sf"/>
</dbReference>
<evidence type="ECO:0000256" key="1">
    <source>
        <dbReference type="ARBA" id="ARBA00023015"/>
    </source>
</evidence>
<sequence length="226" mass="23848">MNLDSPHPIEIAGLMRELAARLLDTPDVGHAVHDIVTTVHDTLSVPCGVSLWGVSHPAGLAARPSALVALNRAELRAGDGPGLVAIRLREPVACFDVAADRRWPDWRREALRHGVRSALISPIDVGRDTVATLSLYATEAGGVDTTAEVLARVLAEHSGLLLAHLLRQRDGAAIGDPPVLHRASGVIMAQWGCAEVEARSILEAASAALAIPLAELAERLVTAADR</sequence>
<dbReference type="Pfam" id="PF13185">
    <property type="entry name" value="GAF_2"/>
    <property type="match status" value="1"/>
</dbReference>
<organism evidence="5 6">
    <name type="scientific">Catenuloplanes atrovinosus</name>
    <dbReference type="NCBI Taxonomy" id="137266"/>
    <lineage>
        <taxon>Bacteria</taxon>
        <taxon>Bacillati</taxon>
        <taxon>Actinomycetota</taxon>
        <taxon>Actinomycetes</taxon>
        <taxon>Micromonosporales</taxon>
        <taxon>Micromonosporaceae</taxon>
        <taxon>Catenuloplanes</taxon>
    </lineage>
</organism>
<evidence type="ECO:0000259" key="3">
    <source>
        <dbReference type="Pfam" id="PF03861"/>
    </source>
</evidence>
<keyword evidence="6" id="KW-1185">Reference proteome</keyword>
<protein>
    <submittedName>
        <fullName evidence="5">GAF domain-containing protein</fullName>
    </submittedName>
</protein>
<name>A0AAE3YQB3_9ACTN</name>
<dbReference type="RefSeq" id="WP_310368577.1">
    <property type="nucleotide sequence ID" value="NZ_JAVDYB010000001.1"/>
</dbReference>
<evidence type="ECO:0000313" key="5">
    <source>
        <dbReference type="EMBL" id="MDR7276453.1"/>
    </source>
</evidence>
<dbReference type="SUPFAM" id="SSF55781">
    <property type="entry name" value="GAF domain-like"/>
    <property type="match status" value="1"/>
</dbReference>
<accession>A0AAE3YQB3</accession>
<keyword evidence="1" id="KW-0805">Transcription regulation</keyword>